<keyword evidence="9" id="KW-0249">Electron transport</keyword>
<reference evidence="17" key="1">
    <citation type="journal article" date="2022" name="Cladistics">
        <title>Diversification of the phytophagous lineages of true bugs (Insecta: Hemiptera: Heteroptera) shortly after that of the flowering plants.</title>
        <authorList>
            <person name="Ye F."/>
            <person name="Kment P."/>
            <person name="Redei D."/>
            <person name="Luo J.Y."/>
            <person name="Wang Y.H."/>
            <person name="Kuechler S.M."/>
            <person name="Zhang W.W."/>
            <person name="Chen P.P."/>
            <person name="Wu H.Y."/>
            <person name="Wu Y.Z."/>
            <person name="Sun X.Y."/>
            <person name="Ding L."/>
            <person name="Wang Y.R."/>
            <person name="Xie Q."/>
        </authorList>
    </citation>
    <scope>NUCLEOTIDE SEQUENCE</scope>
</reference>
<evidence type="ECO:0000256" key="8">
    <source>
        <dbReference type="ARBA" id="ARBA00022967"/>
    </source>
</evidence>
<keyword evidence="6" id="KW-0679">Respiratory chain</keyword>
<dbReference type="InterPro" id="IPR050269">
    <property type="entry name" value="ComplexI_Subunit6"/>
</dbReference>
<dbReference type="GeneID" id="72131373"/>
<dbReference type="GO" id="GO:0008137">
    <property type="term" value="F:NADH dehydrogenase (ubiquinone) activity"/>
    <property type="evidence" value="ECO:0007669"/>
    <property type="project" value="UniProtKB-EC"/>
</dbReference>
<dbReference type="AlphaFoldDB" id="A0A8T9W3E5"/>
<dbReference type="PANTHER" id="PTHR11435:SF1">
    <property type="entry name" value="NADH-UBIQUINONE OXIDOREDUCTASE CHAIN 6"/>
    <property type="match status" value="1"/>
</dbReference>
<dbReference type="CTD" id="72131373"/>
<feature type="transmembrane region" description="Helical" evidence="16">
    <location>
        <begin position="117"/>
        <end position="138"/>
    </location>
</feature>
<geneLocation type="mitochondrion" evidence="17"/>
<keyword evidence="8" id="KW-1278">Translocase</keyword>
<proteinExistence type="inferred from homology"/>
<dbReference type="PANTHER" id="PTHR11435">
    <property type="entry name" value="NADH UBIQUINONE OXIDOREDUCTASE SUBUNIT ND6"/>
    <property type="match status" value="1"/>
</dbReference>
<keyword evidence="5" id="KW-0813">Transport</keyword>
<keyword evidence="13 16" id="KW-0472">Membrane</keyword>
<organism evidence="17">
    <name type="scientific">Malcus setosus</name>
    <dbReference type="NCBI Taxonomy" id="2813416"/>
    <lineage>
        <taxon>Eukaryota</taxon>
        <taxon>Metazoa</taxon>
        <taxon>Ecdysozoa</taxon>
        <taxon>Arthropoda</taxon>
        <taxon>Hexapoda</taxon>
        <taxon>Insecta</taxon>
        <taxon>Pterygota</taxon>
        <taxon>Neoptera</taxon>
        <taxon>Paraneoptera</taxon>
        <taxon>Hemiptera</taxon>
        <taxon>Heteroptera</taxon>
        <taxon>Panheteroptera</taxon>
        <taxon>Pentatomomorpha</taxon>
        <taxon>Lygaeoidea</taxon>
        <taxon>Malcidae</taxon>
        <taxon>Malcinae</taxon>
        <taxon>Malcus</taxon>
    </lineage>
</organism>
<protein>
    <recommendedName>
        <fullName evidence="4">NADH-ubiquinone oxidoreductase chain 6</fullName>
        <ecNumber evidence="3">7.1.1.2</ecNumber>
    </recommendedName>
    <alternativeName>
        <fullName evidence="14">NADH dehydrogenase subunit 6</fullName>
    </alternativeName>
</protein>
<dbReference type="RefSeq" id="YP_010373782.1">
    <property type="nucleotide sequence ID" value="NC_063138.1"/>
</dbReference>
<evidence type="ECO:0000256" key="10">
    <source>
        <dbReference type="ARBA" id="ARBA00022989"/>
    </source>
</evidence>
<comment type="catalytic activity">
    <reaction evidence="15">
        <text>a ubiquinone + NADH + 5 H(+)(in) = a ubiquinol + NAD(+) + 4 H(+)(out)</text>
        <dbReference type="Rhea" id="RHEA:29091"/>
        <dbReference type="Rhea" id="RHEA-COMP:9565"/>
        <dbReference type="Rhea" id="RHEA-COMP:9566"/>
        <dbReference type="ChEBI" id="CHEBI:15378"/>
        <dbReference type="ChEBI" id="CHEBI:16389"/>
        <dbReference type="ChEBI" id="CHEBI:17976"/>
        <dbReference type="ChEBI" id="CHEBI:57540"/>
        <dbReference type="ChEBI" id="CHEBI:57945"/>
        <dbReference type="EC" id="7.1.1.2"/>
    </reaction>
</comment>
<evidence type="ECO:0000256" key="3">
    <source>
        <dbReference type="ARBA" id="ARBA00012944"/>
    </source>
</evidence>
<accession>A0A8T9W3E5</accession>
<dbReference type="EMBL" id="MW619717">
    <property type="protein sequence ID" value="UPI55283.1"/>
    <property type="molecule type" value="Genomic_DNA"/>
</dbReference>
<evidence type="ECO:0000256" key="9">
    <source>
        <dbReference type="ARBA" id="ARBA00022982"/>
    </source>
</evidence>
<evidence type="ECO:0000256" key="6">
    <source>
        <dbReference type="ARBA" id="ARBA00022660"/>
    </source>
</evidence>
<evidence type="ECO:0000256" key="15">
    <source>
        <dbReference type="ARBA" id="ARBA00049551"/>
    </source>
</evidence>
<keyword evidence="12 17" id="KW-0496">Mitochondrion</keyword>
<evidence type="ECO:0000256" key="11">
    <source>
        <dbReference type="ARBA" id="ARBA00023027"/>
    </source>
</evidence>
<evidence type="ECO:0000256" key="5">
    <source>
        <dbReference type="ARBA" id="ARBA00022448"/>
    </source>
</evidence>
<name>A0A8T9W3E5_9HEMI</name>
<feature type="transmembrane region" description="Helical" evidence="16">
    <location>
        <begin position="43"/>
        <end position="67"/>
    </location>
</feature>
<evidence type="ECO:0000256" key="13">
    <source>
        <dbReference type="ARBA" id="ARBA00023136"/>
    </source>
</evidence>
<dbReference type="EC" id="7.1.1.2" evidence="3"/>
<comment type="subcellular location">
    <subcellularLocation>
        <location evidence="1">Mitochondrion membrane</location>
        <topology evidence="1">Multi-pass membrane protein</topology>
    </subcellularLocation>
</comment>
<sequence length="149" mass="17455">MSVLILPLSMLFMFMKHPLSMGITIIMQTIIVAITIGETMKSFWFSYIIMIIMLSGMMVLFIYMASIASNEKMKFSNKLMFMTFIMLIMSNNMVYWMELDKNWMVMSMNMLFNSITMMLTMSIVSYLFLCMMIISKIVNINEGPLRMKI</sequence>
<evidence type="ECO:0000256" key="4">
    <source>
        <dbReference type="ARBA" id="ARBA00021095"/>
    </source>
</evidence>
<keyword evidence="11" id="KW-0520">NAD</keyword>
<keyword evidence="7 16" id="KW-0812">Transmembrane</keyword>
<comment type="similarity">
    <text evidence="2">Belongs to the complex I subunit 6 family.</text>
</comment>
<evidence type="ECO:0000256" key="1">
    <source>
        <dbReference type="ARBA" id="ARBA00004225"/>
    </source>
</evidence>
<evidence type="ECO:0000256" key="7">
    <source>
        <dbReference type="ARBA" id="ARBA00022692"/>
    </source>
</evidence>
<evidence type="ECO:0000256" key="12">
    <source>
        <dbReference type="ARBA" id="ARBA00023128"/>
    </source>
</evidence>
<evidence type="ECO:0000256" key="2">
    <source>
        <dbReference type="ARBA" id="ARBA00005698"/>
    </source>
</evidence>
<evidence type="ECO:0000256" key="16">
    <source>
        <dbReference type="SAM" id="Phobius"/>
    </source>
</evidence>
<dbReference type="GO" id="GO:0031966">
    <property type="term" value="C:mitochondrial membrane"/>
    <property type="evidence" value="ECO:0007669"/>
    <property type="project" value="UniProtKB-SubCell"/>
</dbReference>
<feature type="transmembrane region" description="Helical" evidence="16">
    <location>
        <begin position="19"/>
        <end position="37"/>
    </location>
</feature>
<evidence type="ECO:0000313" key="17">
    <source>
        <dbReference type="EMBL" id="UPI55283.1"/>
    </source>
</evidence>
<evidence type="ECO:0000256" key="14">
    <source>
        <dbReference type="ARBA" id="ARBA00031019"/>
    </source>
</evidence>
<keyword evidence="10 16" id="KW-1133">Transmembrane helix</keyword>
<feature type="transmembrane region" description="Helical" evidence="16">
    <location>
        <begin position="79"/>
        <end position="97"/>
    </location>
</feature>